<keyword evidence="3" id="KW-1185">Reference proteome</keyword>
<accession>A0A2T3B7X3</accession>
<organism evidence="2 3">
    <name type="scientific">Amorphotheca resinae ATCC 22711</name>
    <dbReference type="NCBI Taxonomy" id="857342"/>
    <lineage>
        <taxon>Eukaryota</taxon>
        <taxon>Fungi</taxon>
        <taxon>Dikarya</taxon>
        <taxon>Ascomycota</taxon>
        <taxon>Pezizomycotina</taxon>
        <taxon>Leotiomycetes</taxon>
        <taxon>Helotiales</taxon>
        <taxon>Amorphothecaceae</taxon>
        <taxon>Amorphotheca</taxon>
    </lineage>
</organism>
<feature type="compositionally biased region" description="Low complexity" evidence="1">
    <location>
        <begin position="66"/>
        <end position="85"/>
    </location>
</feature>
<dbReference type="EMBL" id="KZ679008">
    <property type="protein sequence ID" value="PSS22978.1"/>
    <property type="molecule type" value="Genomic_DNA"/>
</dbReference>
<name>A0A2T3B7X3_AMORE</name>
<feature type="region of interest" description="Disordered" evidence="1">
    <location>
        <begin position="66"/>
        <end position="106"/>
    </location>
</feature>
<gene>
    <name evidence="2" type="ORF">M430DRAFT_16922</name>
</gene>
<reference evidence="2 3" key="1">
    <citation type="journal article" date="2018" name="New Phytol.">
        <title>Comparative genomics and transcriptomics depict ericoid mycorrhizal fungi as versatile saprotrophs and plant mutualists.</title>
        <authorList>
            <person name="Martino E."/>
            <person name="Morin E."/>
            <person name="Grelet G.A."/>
            <person name="Kuo A."/>
            <person name="Kohler A."/>
            <person name="Daghino S."/>
            <person name="Barry K.W."/>
            <person name="Cichocki N."/>
            <person name="Clum A."/>
            <person name="Dockter R.B."/>
            <person name="Hainaut M."/>
            <person name="Kuo R.C."/>
            <person name="LaButti K."/>
            <person name="Lindahl B.D."/>
            <person name="Lindquist E.A."/>
            <person name="Lipzen A."/>
            <person name="Khouja H.R."/>
            <person name="Magnuson J."/>
            <person name="Murat C."/>
            <person name="Ohm R.A."/>
            <person name="Singer S.W."/>
            <person name="Spatafora J.W."/>
            <person name="Wang M."/>
            <person name="Veneault-Fourrey C."/>
            <person name="Henrissat B."/>
            <person name="Grigoriev I.V."/>
            <person name="Martin F.M."/>
            <person name="Perotto S."/>
        </authorList>
    </citation>
    <scope>NUCLEOTIDE SEQUENCE [LARGE SCALE GENOMIC DNA]</scope>
    <source>
        <strain evidence="2 3">ATCC 22711</strain>
    </source>
</reference>
<dbReference type="Proteomes" id="UP000241818">
    <property type="component" value="Unassembled WGS sequence"/>
</dbReference>
<evidence type="ECO:0000313" key="2">
    <source>
        <dbReference type="EMBL" id="PSS22978.1"/>
    </source>
</evidence>
<dbReference type="RefSeq" id="XP_024723024.1">
    <property type="nucleotide sequence ID" value="XM_024863554.1"/>
</dbReference>
<evidence type="ECO:0000313" key="3">
    <source>
        <dbReference type="Proteomes" id="UP000241818"/>
    </source>
</evidence>
<proteinExistence type="predicted"/>
<dbReference type="AlphaFoldDB" id="A0A2T3B7X3"/>
<dbReference type="GeneID" id="36571635"/>
<dbReference type="InParanoid" id="A0A2T3B7X3"/>
<evidence type="ECO:0000256" key="1">
    <source>
        <dbReference type="SAM" id="MobiDB-lite"/>
    </source>
</evidence>
<sequence>MELRMAWQCCLVDGQLAASSALCFLWSRRGFALHDGLARRARNGAPGILGLWEPWETWHWQQSLPTTTTRRARIIPRPGTPNQTQQRRRKRTNARSTRSAVAGAVQ</sequence>
<protein>
    <submittedName>
        <fullName evidence="2">Uncharacterized protein</fullName>
    </submittedName>
</protein>